<dbReference type="AlphaFoldDB" id="A0A1Y2PEJ8"/>
<comment type="caution">
    <text evidence="2">The sequence shown here is derived from an EMBL/GenBank/DDBJ whole genome shotgun (WGS) entry which is preliminary data.</text>
</comment>
<dbReference type="InParanoid" id="A0A1Y2PEJ8"/>
<accession>A0A1Y2PEJ8</accession>
<feature type="coiled-coil region" evidence="1">
    <location>
        <begin position="29"/>
        <end position="168"/>
    </location>
</feature>
<gene>
    <name evidence="2" type="ORF">WH52_04470</name>
</gene>
<reference evidence="2 3" key="1">
    <citation type="submission" date="2015-03" db="EMBL/GenBank/DDBJ databases">
        <title>Genome sequence of Tenacibaculum sp. S2-2, isolated from intestinal microbiota of sea cucumber, Apostichopus japonicas.</title>
        <authorList>
            <person name="Shao Z."/>
            <person name="Wang L."/>
            <person name="Li X."/>
        </authorList>
    </citation>
    <scope>NUCLEOTIDE SEQUENCE [LARGE SCALE GENOMIC DNA]</scope>
    <source>
        <strain evidence="2 3">S2-2</strain>
    </source>
</reference>
<evidence type="ECO:0000313" key="3">
    <source>
        <dbReference type="Proteomes" id="UP000194221"/>
    </source>
</evidence>
<evidence type="ECO:0000313" key="2">
    <source>
        <dbReference type="EMBL" id="OSY88924.1"/>
    </source>
</evidence>
<keyword evidence="1" id="KW-0175">Coiled coil</keyword>
<sequence>MSKSKIKNFVLLVLLLVLLFLSFFTVKQSNDYTSLKEVFKQEKADLENELDEIIKDYTTVVVQKKSLSKRLRKEIVKMQELKDSVKNLKETNYNLIRRYRKRIASLERENKKLFIKVDSLNTVNTVLAQENTIAKEIIEQKENLNTELEEKNKELEESSENLKAKVAVAGIIKTTPVKAIAMKERSSGKLTSTSRSSRTDAFKINFDLLDNPVTEAGDKKVYIQILDENKQVIAAKGNMNLKNGDNITYSDSVNVDYRNDRISLVSFVLVNRDDINRGKYTISAFVDGVYSGNAVVKLR</sequence>
<dbReference type="Proteomes" id="UP000194221">
    <property type="component" value="Unassembled WGS sequence"/>
</dbReference>
<proteinExistence type="predicted"/>
<name>A0A1Y2PEJ8_9FLAO</name>
<dbReference type="RefSeq" id="WP_086029733.1">
    <property type="nucleotide sequence ID" value="NZ_LAPZ01000002.1"/>
</dbReference>
<dbReference type="EMBL" id="LAPZ01000002">
    <property type="protein sequence ID" value="OSY88924.1"/>
    <property type="molecule type" value="Genomic_DNA"/>
</dbReference>
<keyword evidence="3" id="KW-1185">Reference proteome</keyword>
<evidence type="ECO:0000256" key="1">
    <source>
        <dbReference type="SAM" id="Coils"/>
    </source>
</evidence>
<evidence type="ECO:0008006" key="4">
    <source>
        <dbReference type="Google" id="ProtNLM"/>
    </source>
</evidence>
<protein>
    <recommendedName>
        <fullName evidence="4">Chromosome segregation protein SMC</fullName>
    </recommendedName>
</protein>
<organism evidence="2 3">
    <name type="scientific">Tenacibaculum holothuriorum</name>
    <dbReference type="NCBI Taxonomy" id="1635173"/>
    <lineage>
        <taxon>Bacteria</taxon>
        <taxon>Pseudomonadati</taxon>
        <taxon>Bacteroidota</taxon>
        <taxon>Flavobacteriia</taxon>
        <taxon>Flavobacteriales</taxon>
        <taxon>Flavobacteriaceae</taxon>
        <taxon>Tenacibaculum</taxon>
    </lineage>
</organism>
<dbReference type="OrthoDB" id="1115172at2"/>
<dbReference type="STRING" id="1635173.WH52_04470"/>